<dbReference type="Gene3D" id="2.60.130.10">
    <property type="entry name" value="Aromatic compound dioxygenase"/>
    <property type="match status" value="1"/>
</dbReference>
<dbReference type="PANTHER" id="PTHR33711:SF10">
    <property type="entry name" value="INTRADIOL RING-CLEAVAGE DIOXYGENASES DOMAIN-CONTAINING PROTEIN"/>
    <property type="match status" value="1"/>
</dbReference>
<dbReference type="GO" id="GO:0008199">
    <property type="term" value="F:ferric iron binding"/>
    <property type="evidence" value="ECO:0007669"/>
    <property type="project" value="InterPro"/>
</dbReference>
<dbReference type="Pfam" id="PF12391">
    <property type="entry name" value="PCDO_beta_N"/>
    <property type="match status" value="1"/>
</dbReference>
<dbReference type="SUPFAM" id="SSF49482">
    <property type="entry name" value="Aromatic compound dioxygenase"/>
    <property type="match status" value="1"/>
</dbReference>
<evidence type="ECO:0000313" key="6">
    <source>
        <dbReference type="Proteomes" id="UP000669179"/>
    </source>
</evidence>
<feature type="domain" description="Intradiol ring-cleavage dioxygenases" evidence="4">
    <location>
        <begin position="67"/>
        <end position="95"/>
    </location>
</feature>
<reference evidence="5" key="1">
    <citation type="submission" date="2021-03" db="EMBL/GenBank/DDBJ databases">
        <authorList>
            <person name="Kanchanasin P."/>
            <person name="Saeng-In P."/>
            <person name="Phongsopitanun W."/>
            <person name="Yuki M."/>
            <person name="Kudo T."/>
            <person name="Ohkuma M."/>
            <person name="Tanasupawat S."/>
        </authorList>
    </citation>
    <scope>NUCLEOTIDE SEQUENCE</scope>
    <source>
        <strain evidence="5">GKU 128</strain>
    </source>
</reference>
<dbReference type="Pfam" id="PF00775">
    <property type="entry name" value="Dioxygenase_C"/>
    <property type="match status" value="1"/>
</dbReference>
<evidence type="ECO:0000256" key="1">
    <source>
        <dbReference type="ARBA" id="ARBA00007825"/>
    </source>
</evidence>
<evidence type="ECO:0000313" key="5">
    <source>
        <dbReference type="EMBL" id="MBO2447474.1"/>
    </source>
</evidence>
<evidence type="ECO:0000259" key="4">
    <source>
        <dbReference type="PROSITE" id="PS00083"/>
    </source>
</evidence>
<dbReference type="InterPro" id="IPR000627">
    <property type="entry name" value="Intradiol_dOase_C"/>
</dbReference>
<dbReference type="InterPro" id="IPR012785">
    <property type="entry name" value="Protocat_dOase_b"/>
</dbReference>
<accession>A0A939T3Z7</accession>
<dbReference type="RefSeq" id="WP_208255123.1">
    <property type="nucleotide sequence ID" value="NZ_JAGEOJ010000004.1"/>
</dbReference>
<keyword evidence="6" id="KW-1185">Reference proteome</keyword>
<dbReference type="InterPro" id="IPR015889">
    <property type="entry name" value="Intradiol_dOase_core"/>
</dbReference>
<evidence type="ECO:0000256" key="2">
    <source>
        <dbReference type="ARBA" id="ARBA00022964"/>
    </source>
</evidence>
<dbReference type="InterPro" id="IPR050770">
    <property type="entry name" value="Intradiol_RC_Dioxygenase"/>
</dbReference>
<comment type="similarity">
    <text evidence="1">Belongs to the intradiol ring-cleavage dioxygenase family.</text>
</comment>
<keyword evidence="2" id="KW-0223">Dioxygenase</keyword>
<dbReference type="GO" id="GO:0018578">
    <property type="term" value="F:protocatechuate 3,4-dioxygenase activity"/>
    <property type="evidence" value="ECO:0007669"/>
    <property type="project" value="UniProtKB-EC"/>
</dbReference>
<dbReference type="GO" id="GO:0019619">
    <property type="term" value="P:3,4-dihydroxybenzoate catabolic process"/>
    <property type="evidence" value="ECO:0007669"/>
    <property type="project" value="InterPro"/>
</dbReference>
<proteinExistence type="inferred from homology"/>
<comment type="caution">
    <text evidence="5">The sequence shown here is derived from an EMBL/GenBank/DDBJ whole genome shotgun (WGS) entry which is preliminary data.</text>
</comment>
<dbReference type="NCBIfam" id="TIGR02422">
    <property type="entry name" value="protocat_beta"/>
    <property type="match status" value="1"/>
</dbReference>
<dbReference type="EMBL" id="JAGEOJ010000004">
    <property type="protein sequence ID" value="MBO2447474.1"/>
    <property type="molecule type" value="Genomic_DNA"/>
</dbReference>
<dbReference type="PROSITE" id="PS00083">
    <property type="entry name" value="INTRADIOL_DIOXYGENAS"/>
    <property type="match status" value="1"/>
</dbReference>
<dbReference type="PANTHER" id="PTHR33711">
    <property type="entry name" value="DIOXYGENASE, PUTATIVE (AFU_ORTHOLOGUE AFUA_2G02910)-RELATED"/>
    <property type="match status" value="1"/>
</dbReference>
<name>A0A939T3Z7_9ACTN</name>
<evidence type="ECO:0000256" key="3">
    <source>
        <dbReference type="ARBA" id="ARBA00023002"/>
    </source>
</evidence>
<protein>
    <submittedName>
        <fullName evidence="5">Protocatechuate 3,4-dioxygenase subunit beta</fullName>
        <ecNumber evidence="5">1.13.11.3</ecNumber>
    </submittedName>
</protein>
<dbReference type="EC" id="1.13.11.3" evidence="5"/>
<gene>
    <name evidence="5" type="primary">pcaH</name>
    <name evidence="5" type="ORF">J4573_10280</name>
</gene>
<keyword evidence="3 5" id="KW-0560">Oxidoreductase</keyword>
<sequence>MTHPPYMYPEYKSTVLRAPAQPPVIPKLGPDSVELTAPVFGHAELGALDADLTRQSTGEPLGERIIVTGRVLDAHGRPVPGTLLEVWQANASGRYAHAGDQHPAPLDPHFAGAGRCLTDDRGYYRFVTIKPGAYPWRNHHNAWRPAHIHFSVFGRAFTQRLVTQMYFPGDPLFPYDPIFQSVPDRHARERMIARFDMDVTEPEWALGYTWDIVLGDTPMEA</sequence>
<dbReference type="AlphaFoldDB" id="A0A939T3Z7"/>
<organism evidence="5 6">
    <name type="scientific">Actinomadura barringtoniae</name>
    <dbReference type="NCBI Taxonomy" id="1427535"/>
    <lineage>
        <taxon>Bacteria</taxon>
        <taxon>Bacillati</taxon>
        <taxon>Actinomycetota</taxon>
        <taxon>Actinomycetes</taxon>
        <taxon>Streptosporangiales</taxon>
        <taxon>Thermomonosporaceae</taxon>
        <taxon>Actinomadura</taxon>
    </lineage>
</organism>
<dbReference type="InterPro" id="IPR024756">
    <property type="entry name" value="PCDO_beta_N"/>
</dbReference>
<dbReference type="Proteomes" id="UP000669179">
    <property type="component" value="Unassembled WGS sequence"/>
</dbReference>